<dbReference type="PATRIC" id="fig|929558.5.peg.1244"/>
<organism evidence="1 2">
    <name type="scientific">Sulfurimonas gotlandica (strain DSM 19862 / JCM 16533 / GD1)</name>
    <dbReference type="NCBI Taxonomy" id="929558"/>
    <lineage>
        <taxon>Bacteria</taxon>
        <taxon>Pseudomonadati</taxon>
        <taxon>Campylobacterota</taxon>
        <taxon>Epsilonproteobacteria</taxon>
        <taxon>Campylobacterales</taxon>
        <taxon>Sulfurimonadaceae</taxon>
        <taxon>Sulfurimonas</taxon>
    </lineage>
</organism>
<keyword evidence="2" id="KW-1185">Reference proteome</keyword>
<proteinExistence type="predicted"/>
<dbReference type="EMBL" id="AFRZ01000001">
    <property type="protein sequence ID" value="EHP29776.1"/>
    <property type="molecule type" value="Genomic_DNA"/>
</dbReference>
<protein>
    <submittedName>
        <fullName evidence="1">Uncharacterized protein</fullName>
    </submittedName>
</protein>
<dbReference type="OrthoDB" id="5334423at2"/>
<dbReference type="STRING" id="929558.SMGD1_1252"/>
<comment type="caution">
    <text evidence="1">The sequence shown here is derived from an EMBL/GenBank/DDBJ whole genome shotgun (WGS) entry which is preliminary data.</text>
</comment>
<reference evidence="1 2" key="1">
    <citation type="journal article" date="2012" name="Proc. Natl. Acad. Sci. U.S.A.">
        <title>Genome and physiology of a model Epsilonproteobacterium responsible for sulfide detoxification in marine oxygen depletion zones.</title>
        <authorList>
            <person name="Grote J."/>
            <person name="Schott T."/>
            <person name="Bruckner C.G."/>
            <person name="Glockner F.O."/>
            <person name="Jost G."/>
            <person name="Teeling H."/>
            <person name="Labrenz M."/>
            <person name="Jurgens K."/>
        </authorList>
    </citation>
    <scope>NUCLEOTIDE SEQUENCE [LARGE SCALE GENOMIC DNA]</scope>
    <source>
        <strain evidence="1 2">GD1</strain>
    </source>
</reference>
<name>B6BGZ2_SULGG</name>
<evidence type="ECO:0000313" key="1">
    <source>
        <dbReference type="EMBL" id="EHP29776.1"/>
    </source>
</evidence>
<dbReference type="Proteomes" id="UP000006431">
    <property type="component" value="Unassembled WGS sequence"/>
</dbReference>
<dbReference type="HOGENOM" id="CLU_1694614_0_0_7"/>
<accession>H1FZG2</accession>
<sequence>MFSKILGKMKSFSSDKNQEHRDLVEKISKMNLTDMRAYINNRVPDLQVNEDGLIVILNKLLEVDEKTSKRYIEIDDMDSKIKNGFDLVLSILTNKKVTVSSIELVNEFLEKSRDIIQKYDTENKQIYCSKFKDSISLAVRNMNAKSEFKNKLNVIGG</sequence>
<dbReference type="RefSeq" id="WP_008336624.1">
    <property type="nucleotide sequence ID" value="NZ_AFRZ01000001.1"/>
</dbReference>
<dbReference type="AlphaFoldDB" id="B6BGZ2"/>
<evidence type="ECO:0000313" key="2">
    <source>
        <dbReference type="Proteomes" id="UP000006431"/>
    </source>
</evidence>
<accession>B6BGZ2</accession>
<gene>
    <name evidence="1" type="ORF">SMGD1_1252</name>
</gene>